<dbReference type="InterPro" id="IPR003660">
    <property type="entry name" value="HAMP_dom"/>
</dbReference>
<dbReference type="Pfam" id="PF00672">
    <property type="entry name" value="HAMP"/>
    <property type="match status" value="1"/>
</dbReference>
<dbReference type="GO" id="GO:0006935">
    <property type="term" value="P:chemotaxis"/>
    <property type="evidence" value="ECO:0007669"/>
    <property type="project" value="UniProtKB-KW"/>
</dbReference>
<evidence type="ECO:0000259" key="6">
    <source>
        <dbReference type="PROSITE" id="PS50111"/>
    </source>
</evidence>
<evidence type="ECO:0000259" key="7">
    <source>
        <dbReference type="PROSITE" id="PS50885"/>
    </source>
</evidence>
<dbReference type="eggNOG" id="COG0840">
    <property type="taxonomic scope" value="Bacteria"/>
</dbReference>
<evidence type="ECO:0000256" key="2">
    <source>
        <dbReference type="ARBA" id="ARBA00029447"/>
    </source>
</evidence>
<dbReference type="Pfam" id="PF00015">
    <property type="entry name" value="MCPsignal"/>
    <property type="match status" value="1"/>
</dbReference>
<keyword evidence="1" id="KW-0145">Chemotaxis</keyword>
<dbReference type="OrthoDB" id="2542987at2"/>
<evidence type="ECO:0000256" key="4">
    <source>
        <dbReference type="SAM" id="Coils"/>
    </source>
</evidence>
<reference evidence="9" key="1">
    <citation type="submission" date="2011-04" db="EMBL/GenBank/DDBJ databases">
        <title>The complete genome of Treponema brennaborense DSM 12168.</title>
        <authorList>
            <person name="Lucas S."/>
            <person name="Han J."/>
            <person name="Lapidus A."/>
            <person name="Bruce D."/>
            <person name="Goodwin L."/>
            <person name="Pitluck S."/>
            <person name="Peters L."/>
            <person name="Kyrpides N."/>
            <person name="Mavromatis K."/>
            <person name="Ivanova N."/>
            <person name="Mikhailova N."/>
            <person name="Pagani I."/>
            <person name="Teshima H."/>
            <person name="Detter J.C."/>
            <person name="Tapia R."/>
            <person name="Han C."/>
            <person name="Land M."/>
            <person name="Hauser L."/>
            <person name="Markowitz V."/>
            <person name="Cheng J.-F."/>
            <person name="Hugenholtz P."/>
            <person name="Woyke T."/>
            <person name="Wu D."/>
            <person name="Gronow S."/>
            <person name="Wellnitz S."/>
            <person name="Brambilla E."/>
            <person name="Klenk H.-P."/>
            <person name="Eisen J.A."/>
        </authorList>
    </citation>
    <scope>NUCLEOTIDE SEQUENCE [LARGE SCALE GENOMIC DNA]</scope>
    <source>
        <strain evidence="9">DSM 12168 / CIP 105900 / DD5/3</strain>
    </source>
</reference>
<name>F4LIJ1_TREBD</name>
<comment type="similarity">
    <text evidence="2">Belongs to the methyl-accepting chemotaxis (MCP) protein family.</text>
</comment>
<dbReference type="KEGG" id="tbe:Trebr_1794"/>
<dbReference type="Proteomes" id="UP000006546">
    <property type="component" value="Chromosome"/>
</dbReference>
<dbReference type="GO" id="GO:0005886">
    <property type="term" value="C:plasma membrane"/>
    <property type="evidence" value="ECO:0007669"/>
    <property type="project" value="TreeGrafter"/>
</dbReference>
<dbReference type="STRING" id="906968.Trebr_1794"/>
<feature type="domain" description="HAMP" evidence="7">
    <location>
        <begin position="164"/>
        <end position="218"/>
    </location>
</feature>
<evidence type="ECO:0000256" key="1">
    <source>
        <dbReference type="ARBA" id="ARBA00022500"/>
    </source>
</evidence>
<dbReference type="RefSeq" id="WP_013758921.1">
    <property type="nucleotide sequence ID" value="NC_015500.1"/>
</dbReference>
<dbReference type="PRINTS" id="PR00260">
    <property type="entry name" value="CHEMTRNSDUCR"/>
</dbReference>
<dbReference type="PROSITE" id="PS50111">
    <property type="entry name" value="CHEMOTAXIS_TRANSDUC_2"/>
    <property type="match status" value="1"/>
</dbReference>
<keyword evidence="5" id="KW-0472">Membrane</keyword>
<protein>
    <submittedName>
        <fullName evidence="8">Methyl-accepting chemotaxis sensory transducer</fullName>
    </submittedName>
</protein>
<keyword evidence="5" id="KW-1133">Transmembrane helix</keyword>
<dbReference type="InterPro" id="IPR004089">
    <property type="entry name" value="MCPsignal_dom"/>
</dbReference>
<dbReference type="SUPFAM" id="SSF58104">
    <property type="entry name" value="Methyl-accepting chemotaxis protein (MCP) signaling domain"/>
    <property type="match status" value="1"/>
</dbReference>
<sequence length="551" mass="59155">MKLQKKIGLVFFILGLAIGTTEIAAVYTPLLANFERVFGTQAEMIVTSGNNLVMTYYQYDTDEGKYVDTAMNDANLVSLFSLPKEVQDILIYLDKNGQAEASYTYKGGNYHIIRNNIVDTDYSVYITVPDETLFATVFTMRRTTVLIGAVIAAVVLAASFIIGRGIILPLLAASRSLKDIAEGSGDLSVRMPVKGNNEVSDVGRYFNKFVDSLHAMVVQIKKESELMADISAHLNEKTAGIKNDMTQISTSITDLNFKTEEQSASAAETSATIEQIARNIESLSGQIEDQSSAVTQSSAAVAQMVSNINSISNNLDKASAKFKRLQDSSTDGKTSIEDMRAVVADVSGRSALLLEMNTVIDAIASQTNMLAMNAAIEAAHAGDAGAGFSVVADEIRKLAEETASQSKQIAGELQNIVSSIETVVAASAKAENVFDEIVSEVTVSNGLVNQISMALKEQSEGSRQVLTALKNIQDITVQVRDGSVEMNGGTTAILKEMQRLTDISRQVQDNALIIANAVETIGASVDSITSESNRNGECVEALNELTGKFKL</sequence>
<dbReference type="GO" id="GO:0007165">
    <property type="term" value="P:signal transduction"/>
    <property type="evidence" value="ECO:0007669"/>
    <property type="project" value="UniProtKB-KW"/>
</dbReference>
<dbReference type="InterPro" id="IPR051310">
    <property type="entry name" value="MCP_chemotaxis"/>
</dbReference>
<feature type="domain" description="Methyl-accepting transducer" evidence="6">
    <location>
        <begin position="265"/>
        <end position="487"/>
    </location>
</feature>
<keyword evidence="5" id="KW-0812">Transmembrane</keyword>
<dbReference type="HOGENOM" id="CLU_000445_107_18_12"/>
<dbReference type="EMBL" id="CP002696">
    <property type="protein sequence ID" value="AEE17216.1"/>
    <property type="molecule type" value="Genomic_DNA"/>
</dbReference>
<dbReference type="PROSITE" id="PS50885">
    <property type="entry name" value="HAMP"/>
    <property type="match status" value="1"/>
</dbReference>
<dbReference type="GO" id="GO:0004888">
    <property type="term" value="F:transmembrane signaling receptor activity"/>
    <property type="evidence" value="ECO:0007669"/>
    <property type="project" value="InterPro"/>
</dbReference>
<dbReference type="PANTHER" id="PTHR43531:SF11">
    <property type="entry name" value="METHYL-ACCEPTING CHEMOTAXIS PROTEIN 3"/>
    <property type="match status" value="1"/>
</dbReference>
<feature type="coiled-coil region" evidence="4">
    <location>
        <begin position="273"/>
        <end position="328"/>
    </location>
</feature>
<feature type="transmembrane region" description="Helical" evidence="5">
    <location>
        <begin position="145"/>
        <end position="171"/>
    </location>
</feature>
<dbReference type="SMART" id="SM00304">
    <property type="entry name" value="HAMP"/>
    <property type="match status" value="1"/>
</dbReference>
<evidence type="ECO:0000313" key="9">
    <source>
        <dbReference type="Proteomes" id="UP000006546"/>
    </source>
</evidence>
<evidence type="ECO:0000256" key="3">
    <source>
        <dbReference type="PROSITE-ProRule" id="PRU00284"/>
    </source>
</evidence>
<keyword evidence="4" id="KW-0175">Coiled coil</keyword>
<dbReference type="CDD" id="cd06225">
    <property type="entry name" value="HAMP"/>
    <property type="match status" value="1"/>
</dbReference>
<keyword evidence="9" id="KW-1185">Reference proteome</keyword>
<keyword evidence="3" id="KW-0807">Transducer</keyword>
<evidence type="ECO:0000256" key="5">
    <source>
        <dbReference type="SAM" id="Phobius"/>
    </source>
</evidence>
<dbReference type="Gene3D" id="1.10.287.950">
    <property type="entry name" value="Methyl-accepting chemotaxis protein"/>
    <property type="match status" value="1"/>
</dbReference>
<dbReference type="PANTHER" id="PTHR43531">
    <property type="entry name" value="PROTEIN ICFG"/>
    <property type="match status" value="1"/>
</dbReference>
<gene>
    <name evidence="8" type="ordered locus">Trebr_1794</name>
</gene>
<dbReference type="Gene3D" id="6.10.340.10">
    <property type="match status" value="1"/>
</dbReference>
<organism evidence="8 9">
    <name type="scientific">Treponema brennaborense (strain DSM 12168 / CIP 105900 / DD5/3)</name>
    <dbReference type="NCBI Taxonomy" id="906968"/>
    <lineage>
        <taxon>Bacteria</taxon>
        <taxon>Pseudomonadati</taxon>
        <taxon>Spirochaetota</taxon>
        <taxon>Spirochaetia</taxon>
        <taxon>Spirochaetales</taxon>
        <taxon>Treponemataceae</taxon>
        <taxon>Treponema</taxon>
    </lineage>
</organism>
<accession>F4LIJ1</accession>
<dbReference type="AlphaFoldDB" id="F4LIJ1"/>
<dbReference type="InterPro" id="IPR004090">
    <property type="entry name" value="Chemotax_Me-accpt_rcpt"/>
</dbReference>
<proteinExistence type="inferred from homology"/>
<dbReference type="SMART" id="SM00283">
    <property type="entry name" value="MA"/>
    <property type="match status" value="1"/>
</dbReference>
<evidence type="ECO:0000313" key="8">
    <source>
        <dbReference type="EMBL" id="AEE17216.1"/>
    </source>
</evidence>